<evidence type="ECO:0000256" key="18">
    <source>
        <dbReference type="ARBA" id="ARBA00067759"/>
    </source>
</evidence>
<evidence type="ECO:0000259" key="21">
    <source>
        <dbReference type="PROSITE" id="PS50011"/>
    </source>
</evidence>
<evidence type="ECO:0000313" key="23">
    <source>
        <dbReference type="EMBL" id="CAF1073854.1"/>
    </source>
</evidence>
<dbReference type="FunFam" id="2.30.30.100:FF:000003">
    <property type="entry name" value="U6 snRNA-associated Sm-like protein LSm5"/>
    <property type="match status" value="1"/>
</dbReference>
<proteinExistence type="inferred from homology"/>
<keyword evidence="7" id="KW-0747">Spliceosome</keyword>
<dbReference type="InterPro" id="IPR036322">
    <property type="entry name" value="WD40_repeat_dom_sf"/>
</dbReference>
<dbReference type="PROSITE" id="PS52002">
    <property type="entry name" value="SM"/>
    <property type="match status" value="1"/>
</dbReference>
<comment type="similarity">
    <text evidence="3">Belongs to the snRNP Sm proteins family.</text>
</comment>
<dbReference type="GO" id="GO:0005776">
    <property type="term" value="C:autophagosome"/>
    <property type="evidence" value="ECO:0007669"/>
    <property type="project" value="UniProtKB-SubCell"/>
</dbReference>
<dbReference type="OrthoDB" id="10266330at2759"/>
<feature type="non-terminal residue" evidence="23">
    <location>
        <position position="1"/>
    </location>
</feature>
<comment type="function">
    <text evidence="16">Plays a role in pre-mRNA splicing as component of the U4/U6-U5 tri-snRNP complex that is involved in spliceosome assembly, and as component of the precatalytic spliceosome (spliceosome B complex). The heptameric LSM2-8 complex binds specifically to the 3'-terminal U-tract of U6 snRNA.</text>
</comment>
<feature type="compositionally biased region" description="Polar residues" evidence="20">
    <location>
        <begin position="370"/>
        <end position="386"/>
    </location>
</feature>
<dbReference type="Pfam" id="PF00400">
    <property type="entry name" value="WD40"/>
    <property type="match status" value="6"/>
</dbReference>
<comment type="similarity">
    <text evidence="4">Belongs to the WD repeat TAF5 family.</text>
</comment>
<feature type="compositionally biased region" description="Low complexity" evidence="20">
    <location>
        <begin position="458"/>
        <end position="476"/>
    </location>
</feature>
<dbReference type="PANTHER" id="PTHR19879">
    <property type="entry name" value="TRANSCRIPTION INITIATION FACTOR TFIID"/>
    <property type="match status" value="1"/>
</dbReference>
<evidence type="ECO:0000256" key="9">
    <source>
        <dbReference type="ARBA" id="ARBA00022884"/>
    </source>
</evidence>
<dbReference type="PANTHER" id="PTHR19879:SF1">
    <property type="entry name" value="CANNONBALL-RELATED"/>
    <property type="match status" value="1"/>
</dbReference>
<dbReference type="InterPro" id="IPR010920">
    <property type="entry name" value="LSM_dom_sf"/>
</dbReference>
<keyword evidence="14" id="KW-0539">Nucleus</keyword>
<evidence type="ECO:0000256" key="2">
    <source>
        <dbReference type="ARBA" id="ARBA00004419"/>
    </source>
</evidence>
<dbReference type="GO" id="GO:0016251">
    <property type="term" value="F:RNA polymerase II general transcription initiation factor activity"/>
    <property type="evidence" value="ECO:0007669"/>
    <property type="project" value="TreeGrafter"/>
</dbReference>
<dbReference type="SUPFAM" id="SSF50978">
    <property type="entry name" value="WD40 repeat-like"/>
    <property type="match status" value="1"/>
</dbReference>
<dbReference type="GO" id="GO:0005524">
    <property type="term" value="F:ATP binding"/>
    <property type="evidence" value="ECO:0007669"/>
    <property type="project" value="InterPro"/>
</dbReference>
<dbReference type="InterPro" id="IPR000719">
    <property type="entry name" value="Prot_kinase_dom"/>
</dbReference>
<feature type="region of interest" description="Disordered" evidence="20">
    <location>
        <begin position="432"/>
        <end position="481"/>
    </location>
</feature>
<dbReference type="Gene3D" id="2.130.10.10">
    <property type="entry name" value="YVTN repeat-like/Quinoprotein amine dehydrogenase"/>
    <property type="match status" value="2"/>
</dbReference>
<keyword evidence="8" id="KW-0677">Repeat</keyword>
<dbReference type="Gene3D" id="1.25.40.500">
    <property type="entry name" value="TFIID subunit TAF5, NTD2 domain"/>
    <property type="match status" value="1"/>
</dbReference>
<dbReference type="AlphaFoldDB" id="A0A814MA89"/>
<keyword evidence="25" id="KW-1185">Reference proteome</keyword>
<dbReference type="GO" id="GO:0005681">
    <property type="term" value="C:spliceosomal complex"/>
    <property type="evidence" value="ECO:0007669"/>
    <property type="project" value="UniProtKB-KW"/>
</dbReference>
<feature type="domain" description="Sm" evidence="22">
    <location>
        <begin position="191"/>
        <end position="267"/>
    </location>
</feature>
<keyword evidence="6" id="KW-0507">mRNA processing</keyword>
<dbReference type="InterPro" id="IPR037264">
    <property type="entry name" value="TFIID_NTD2_sf"/>
</dbReference>
<feature type="region of interest" description="Disordered" evidence="20">
    <location>
        <begin position="350"/>
        <end position="386"/>
    </location>
</feature>
<dbReference type="EMBL" id="CAJNOQ010004784">
    <property type="protein sequence ID" value="CAF1073854.1"/>
    <property type="molecule type" value="Genomic_DNA"/>
</dbReference>
<protein>
    <recommendedName>
        <fullName evidence="18">U6 snRNA-associated Sm-like protein LSm5</fullName>
    </recommendedName>
</protein>
<feature type="repeat" description="WD" evidence="19">
    <location>
        <begin position="1047"/>
        <end position="1080"/>
    </location>
</feature>
<dbReference type="PROSITE" id="PS50082">
    <property type="entry name" value="WD_REPEATS_2"/>
    <property type="match status" value="5"/>
</dbReference>
<dbReference type="InterPro" id="IPR047575">
    <property type="entry name" value="Sm"/>
</dbReference>
<evidence type="ECO:0000256" key="12">
    <source>
        <dbReference type="ARBA" id="ARBA00023163"/>
    </source>
</evidence>
<dbReference type="PROSITE" id="PS00678">
    <property type="entry name" value="WD_REPEATS_1"/>
    <property type="match status" value="3"/>
</dbReference>
<evidence type="ECO:0000256" key="20">
    <source>
        <dbReference type="SAM" id="MobiDB-lite"/>
    </source>
</evidence>
<evidence type="ECO:0000256" key="19">
    <source>
        <dbReference type="PROSITE-ProRule" id="PRU00221"/>
    </source>
</evidence>
<comment type="subunit">
    <text evidence="17">Component of the precatalytic spliceosome (spliceosome B complex). Component of the U4/U6-U5 tri-snRNP complex, a building block of the precatalytic spliceosome (spliceosome B complex). The U4/U6-U5 tri-snRNP complex is composed of the U4, U6 and U5 snRNAs and at least PRPF3, PRPF4, PRPF6, PRPF8, PRPF31, SNRNP200, TXNL4A, SNRNP40, SNRPB, SNRPD1, SNRPD2, SNRPD3, SNRPE, SNRPF, SNRPG, DDX23, CD2BP2, PPIH, SNU13, EFTUD2, SART1 and USP39, plus LSM2, LSM3, LSM4, LSM5, LSM6, LSM7 and LSM8. LSM2, LSM3, LSM4, LSM5, LSM6, LSM7 and LSM8 form a heptameric, ring-shaped subcomplex (the LSM2-8 complex) that is part of the U4/U6-U5 tri-snRNP complex and the precatalytic spliceosome.</text>
</comment>
<feature type="repeat" description="WD" evidence="19">
    <location>
        <begin position="1137"/>
        <end position="1170"/>
    </location>
</feature>
<dbReference type="GO" id="GO:0004672">
    <property type="term" value="F:protein kinase activity"/>
    <property type="evidence" value="ECO:0007669"/>
    <property type="project" value="InterPro"/>
</dbReference>
<dbReference type="GO" id="GO:0005669">
    <property type="term" value="C:transcription factor TFIID complex"/>
    <property type="evidence" value="ECO:0007669"/>
    <property type="project" value="TreeGrafter"/>
</dbReference>
<name>A0A814MA89_9BILA</name>
<evidence type="ECO:0000256" key="4">
    <source>
        <dbReference type="ARBA" id="ARBA00009435"/>
    </source>
</evidence>
<evidence type="ECO:0000256" key="17">
    <source>
        <dbReference type="ARBA" id="ARBA00063389"/>
    </source>
</evidence>
<feature type="compositionally biased region" description="Polar residues" evidence="20">
    <location>
        <begin position="432"/>
        <end position="457"/>
    </location>
</feature>
<keyword evidence="15" id="KW-0687">Ribonucleoprotein</keyword>
<dbReference type="Pfam" id="PF04494">
    <property type="entry name" value="TFIID_NTD2"/>
    <property type="match status" value="1"/>
</dbReference>
<evidence type="ECO:0000256" key="8">
    <source>
        <dbReference type="ARBA" id="ARBA00022737"/>
    </source>
</evidence>
<dbReference type="CDD" id="cd01732">
    <property type="entry name" value="LSm5"/>
    <property type="match status" value="1"/>
</dbReference>
<evidence type="ECO:0000313" key="24">
    <source>
        <dbReference type="EMBL" id="CAF3840685.1"/>
    </source>
</evidence>
<accession>A0A814MA89</accession>
<feature type="compositionally biased region" description="Low complexity" evidence="20">
    <location>
        <begin position="773"/>
        <end position="783"/>
    </location>
</feature>
<dbReference type="PROSITE" id="PS50011">
    <property type="entry name" value="PROTEIN_KINASE_DOM"/>
    <property type="match status" value="1"/>
</dbReference>
<dbReference type="Proteomes" id="UP000663829">
    <property type="component" value="Unassembled WGS sequence"/>
</dbReference>
<dbReference type="SUPFAM" id="SSF56112">
    <property type="entry name" value="Protein kinase-like (PK-like)"/>
    <property type="match status" value="1"/>
</dbReference>
<evidence type="ECO:0000256" key="13">
    <source>
        <dbReference type="ARBA" id="ARBA00023187"/>
    </source>
</evidence>
<dbReference type="Gene3D" id="1.10.510.10">
    <property type="entry name" value="Transferase(Phosphotransferase) domain 1"/>
    <property type="match status" value="1"/>
</dbReference>
<evidence type="ECO:0000313" key="25">
    <source>
        <dbReference type="Proteomes" id="UP000663829"/>
    </source>
</evidence>
<dbReference type="CDD" id="cd00200">
    <property type="entry name" value="WD40"/>
    <property type="match status" value="1"/>
</dbReference>
<comment type="subcellular location">
    <subcellularLocation>
        <location evidence="2">Cytoplasmic vesicle</location>
        <location evidence="2">Autophagosome</location>
    </subcellularLocation>
    <subcellularLocation>
        <location evidence="1">Nucleus</location>
    </subcellularLocation>
</comment>
<evidence type="ECO:0000256" key="5">
    <source>
        <dbReference type="ARBA" id="ARBA00022574"/>
    </source>
</evidence>
<keyword evidence="10" id="KW-0007">Acetylation</keyword>
<evidence type="ECO:0000256" key="6">
    <source>
        <dbReference type="ARBA" id="ARBA00022664"/>
    </source>
</evidence>
<dbReference type="CDD" id="cd08044">
    <property type="entry name" value="TAF5_NTD2"/>
    <property type="match status" value="1"/>
</dbReference>
<dbReference type="SMART" id="SM00651">
    <property type="entry name" value="Sm"/>
    <property type="match status" value="1"/>
</dbReference>
<dbReference type="PRINTS" id="PR00320">
    <property type="entry name" value="GPROTEINBRPT"/>
</dbReference>
<feature type="repeat" description="WD" evidence="19">
    <location>
        <begin position="1095"/>
        <end position="1136"/>
    </location>
</feature>
<keyword evidence="12" id="KW-0804">Transcription</keyword>
<sequence>LRSLEPLTLARQIDLEQLIGLAVKQLIYVPLTKKDLLLPNNENNDVIGIQANTRVGTKRYMAPEVLSGAMNQQSFDSFKAADIYALGLIYWELLTRCHSPGTIMDSTMHFISRLCEELWYDDSTPRWNGLNVKRQLKEQYESIQHTKDLPTVGATTATTTTTSITSAGAPGESIHHHTQSASQIANVAQLLPLELVDKCIGSRIHVIMKSDKEIVGNLLGFDDYVNMVLDDVTEFETTQDGGSRITKLDQILLNGNHIAMLVPAMHYPPPSQQQTQPQPQPQQQIFVVPQTPNLNNSNTNQVNPSKMSYVYSTATNQQQSPSSNILHQTQRNVISTNGTTMITNLHTQQPSYQQFQPSQQQQQQQHQQFLVNRSSPSTTSMPLSQTINQNSQRTIMISNNTSQISNQSQSPIQQQYMPTSTLPSRQTFTTLTSAASPSVQRSPVSDHSTQLLTSNNNILSTPSSVTPISSPTLSIPNNQVRPQTLSNMRPQISQTALNSSIPLQQQQQPQQSSAITATTTHSSTVPTPRVDQLQQVLKFCRQFNLKETEETLTKEYQQIIDSQKSSDIKPTIATTALSKFDPDQYFQSYDAYLNFVQEQNESNRHEFFQLLYPLFVHMYLELIENHKLSEAQQFFKLYTSKPELKQRAFVTHQDDLYKINSLLSKEQIEQSDFVKSFRLNGRYWIKLCDSSLKMLDQLLIKQQKYPLLTRLIQQYMQLEISDGQARNIDIQQLLSGGRLGEIKTDDNQNKMYYGLLKEHDLTRIQTHKTLLAPPTSTTTNTTGGDDEQQQDEQQQKPTTTNRKKLKRDIFLQRPTKSSQRIDPNSPLLTRIPIPELREHERIDLLNMYNDDYTRILKIKQENLPSCCYYTLLNGYLEINCLELSDDSTLLAVGCKNSTILIYSLNRRKLITMKLPNDLDMLDKTNEQVYEQMMMEEDDEGVPNDSMETDKDKDKDILYDQRLLCGHTGPIYGLSMSRDKWFLLSCSEDCTIRLWSLLTWTCLVVYRGHTQPVFDIQFGPFGHYFASCSLDKTARLWCMDHSQTLRIYTDTINDIETICFHPNSNYLATSSSDRIIKVWDLLETKDGNENKPIRQMSGHKLPICIKRFTKDGKYLISCGYDKQIMIWDMTSGALLTCFLGHNDAIFSMDYSRDGNILVTGGLDFTIKLWNLGKLIKDAQDQQLETLNKVTPNHKYEMTCYRTKRTSTILLHFTRRNLLIGMGVFIPLPSTALPQTSSSSTQQLTPTSQANALTTATTIATTTVKEEE</sequence>
<feature type="domain" description="Protein kinase" evidence="21">
    <location>
        <begin position="1"/>
        <end position="260"/>
    </location>
</feature>
<evidence type="ECO:0000256" key="14">
    <source>
        <dbReference type="ARBA" id="ARBA00023242"/>
    </source>
</evidence>
<feature type="compositionally biased region" description="Low complexity" evidence="20">
    <location>
        <begin position="791"/>
        <end position="800"/>
    </location>
</feature>
<keyword evidence="9" id="KW-0694">RNA-binding</keyword>
<dbReference type="Proteomes" id="UP000681722">
    <property type="component" value="Unassembled WGS sequence"/>
</dbReference>
<evidence type="ECO:0000256" key="15">
    <source>
        <dbReference type="ARBA" id="ARBA00023274"/>
    </source>
</evidence>
<reference evidence="23" key="1">
    <citation type="submission" date="2021-02" db="EMBL/GenBank/DDBJ databases">
        <authorList>
            <person name="Nowell W R."/>
        </authorList>
    </citation>
    <scope>NUCLEOTIDE SEQUENCE</scope>
</reference>
<evidence type="ECO:0000259" key="22">
    <source>
        <dbReference type="PROSITE" id="PS52002"/>
    </source>
</evidence>
<dbReference type="GO" id="GO:0006397">
    <property type="term" value="P:mRNA processing"/>
    <property type="evidence" value="ECO:0007669"/>
    <property type="project" value="UniProtKB-KW"/>
</dbReference>
<evidence type="ECO:0000256" key="1">
    <source>
        <dbReference type="ARBA" id="ARBA00004123"/>
    </source>
</evidence>
<dbReference type="InterPro" id="IPR033871">
    <property type="entry name" value="LSm5"/>
</dbReference>
<feature type="repeat" description="WD" evidence="19">
    <location>
        <begin position="963"/>
        <end position="996"/>
    </location>
</feature>
<dbReference type="InterPro" id="IPR001163">
    <property type="entry name" value="Sm_dom_euk/arc"/>
</dbReference>
<evidence type="ECO:0000256" key="7">
    <source>
        <dbReference type="ARBA" id="ARBA00022728"/>
    </source>
</evidence>
<dbReference type="InterPro" id="IPR015943">
    <property type="entry name" value="WD40/YVTN_repeat-like_dom_sf"/>
</dbReference>
<evidence type="ECO:0000256" key="3">
    <source>
        <dbReference type="ARBA" id="ARBA00006850"/>
    </source>
</evidence>
<dbReference type="SMART" id="SM00320">
    <property type="entry name" value="WD40"/>
    <property type="match status" value="6"/>
</dbReference>
<dbReference type="GO" id="GO:0008380">
    <property type="term" value="P:RNA splicing"/>
    <property type="evidence" value="ECO:0007669"/>
    <property type="project" value="UniProtKB-KW"/>
</dbReference>
<dbReference type="Pfam" id="PF01423">
    <property type="entry name" value="LSM"/>
    <property type="match status" value="1"/>
</dbReference>
<dbReference type="Gene3D" id="2.30.30.100">
    <property type="match status" value="1"/>
</dbReference>
<evidence type="ECO:0000256" key="10">
    <source>
        <dbReference type="ARBA" id="ARBA00022990"/>
    </source>
</evidence>
<keyword evidence="13" id="KW-0508">mRNA splicing</keyword>
<gene>
    <name evidence="23" type="ORF">GPM918_LOCUS17416</name>
    <name evidence="24" type="ORF">SRO942_LOCUS17417</name>
</gene>
<dbReference type="InterPro" id="IPR001680">
    <property type="entry name" value="WD40_rpt"/>
</dbReference>
<feature type="region of interest" description="Disordered" evidence="20">
    <location>
        <begin position="500"/>
        <end position="526"/>
    </location>
</feature>
<dbReference type="InterPro" id="IPR007582">
    <property type="entry name" value="TFIID_NTD2"/>
</dbReference>
<feature type="repeat" description="WD" evidence="19">
    <location>
        <begin position="1005"/>
        <end position="1046"/>
    </location>
</feature>
<dbReference type="InterPro" id="IPR019775">
    <property type="entry name" value="WD40_repeat_CS"/>
</dbReference>
<evidence type="ECO:0000256" key="11">
    <source>
        <dbReference type="ARBA" id="ARBA00023015"/>
    </source>
</evidence>
<dbReference type="PROSITE" id="PS50294">
    <property type="entry name" value="WD_REPEATS_REGION"/>
    <property type="match status" value="5"/>
</dbReference>
<dbReference type="SUPFAM" id="SSF160897">
    <property type="entry name" value="Taf5 N-terminal domain-like"/>
    <property type="match status" value="1"/>
</dbReference>
<dbReference type="InterPro" id="IPR020472">
    <property type="entry name" value="WD40_PAC1"/>
</dbReference>
<dbReference type="GO" id="GO:0006367">
    <property type="term" value="P:transcription initiation at RNA polymerase II promoter"/>
    <property type="evidence" value="ECO:0007669"/>
    <property type="project" value="TreeGrafter"/>
</dbReference>
<evidence type="ECO:0000256" key="16">
    <source>
        <dbReference type="ARBA" id="ARBA00056431"/>
    </source>
</evidence>
<dbReference type="GO" id="GO:0003723">
    <property type="term" value="F:RNA binding"/>
    <property type="evidence" value="ECO:0007669"/>
    <property type="project" value="UniProtKB-KW"/>
</dbReference>
<dbReference type="InterPro" id="IPR011009">
    <property type="entry name" value="Kinase-like_dom_sf"/>
</dbReference>
<organism evidence="23 25">
    <name type="scientific">Didymodactylos carnosus</name>
    <dbReference type="NCBI Taxonomy" id="1234261"/>
    <lineage>
        <taxon>Eukaryota</taxon>
        <taxon>Metazoa</taxon>
        <taxon>Spiralia</taxon>
        <taxon>Gnathifera</taxon>
        <taxon>Rotifera</taxon>
        <taxon>Eurotatoria</taxon>
        <taxon>Bdelloidea</taxon>
        <taxon>Philodinida</taxon>
        <taxon>Philodinidae</taxon>
        <taxon>Didymodactylos</taxon>
    </lineage>
</organism>
<keyword evidence="11" id="KW-0805">Transcription regulation</keyword>
<keyword evidence="5 19" id="KW-0853">WD repeat</keyword>
<feature type="region of interest" description="Disordered" evidence="20">
    <location>
        <begin position="768"/>
        <end position="805"/>
    </location>
</feature>
<dbReference type="SUPFAM" id="SSF50182">
    <property type="entry name" value="Sm-like ribonucleoproteins"/>
    <property type="match status" value="1"/>
</dbReference>
<comment type="caution">
    <text evidence="23">The sequence shown here is derived from an EMBL/GenBank/DDBJ whole genome shotgun (WGS) entry which is preliminary data.</text>
</comment>
<dbReference type="EMBL" id="CAJOBC010004785">
    <property type="protein sequence ID" value="CAF3840685.1"/>
    <property type="molecule type" value="Genomic_DNA"/>
</dbReference>
<feature type="compositionally biased region" description="Low complexity" evidence="20">
    <location>
        <begin position="350"/>
        <end position="369"/>
    </location>
</feature>